<dbReference type="GO" id="GO:0046690">
    <property type="term" value="P:response to tellurium ion"/>
    <property type="evidence" value="ECO:0007669"/>
    <property type="project" value="UniProtKB-KW"/>
</dbReference>
<dbReference type="RefSeq" id="WP_089852327.1">
    <property type="nucleotide sequence ID" value="NZ_FNEJ01000043.1"/>
</dbReference>
<protein>
    <submittedName>
        <fullName evidence="4">Tellurium resistance protein TerD</fullName>
    </submittedName>
</protein>
<evidence type="ECO:0000256" key="1">
    <source>
        <dbReference type="ARBA" id="ARBA00008775"/>
    </source>
</evidence>
<dbReference type="CDD" id="cd06974">
    <property type="entry name" value="TerD_like"/>
    <property type="match status" value="1"/>
</dbReference>
<dbReference type="PANTHER" id="PTHR32097">
    <property type="entry name" value="CAMP-BINDING PROTEIN 1-RELATED"/>
    <property type="match status" value="1"/>
</dbReference>
<sequence>MAVSLSKGGNVSLTKAAPGLTKILVGLGWDPRVTDGAQFDLDASVFICGEDGKVRNDQDFVFYNNLVGASGSVTHKGDNRDGTGNNDDEQVEIDLAGVPADVKKLVFAVTIHNAEANKQNFGQVGNAFMRVVNMADGAELARYDLSEDYSVETAMIFGEVYRNGEEWKLKAVGAGFEGGLGPLAKAHGVNI</sequence>
<evidence type="ECO:0000256" key="2">
    <source>
        <dbReference type="ARBA" id="ARBA00022686"/>
    </source>
</evidence>
<dbReference type="PANTHER" id="PTHR32097:SF4">
    <property type="entry name" value="GENERAL STRESS PROTEIN 16U"/>
    <property type="match status" value="1"/>
</dbReference>
<evidence type="ECO:0000259" key="3">
    <source>
        <dbReference type="Pfam" id="PF02342"/>
    </source>
</evidence>
<dbReference type="AlphaFoldDB" id="A0A1G8UJL0"/>
<keyword evidence="5" id="KW-1185">Reference proteome</keyword>
<feature type="domain" description="TerD" evidence="3">
    <location>
        <begin position="1"/>
        <end position="186"/>
    </location>
</feature>
<dbReference type="EMBL" id="FNEJ01000043">
    <property type="protein sequence ID" value="SDJ54013.1"/>
    <property type="molecule type" value="Genomic_DNA"/>
</dbReference>
<organism evidence="4 5">
    <name type="scientific">Salipiger marinus</name>
    <dbReference type="NCBI Taxonomy" id="555512"/>
    <lineage>
        <taxon>Bacteria</taxon>
        <taxon>Pseudomonadati</taxon>
        <taxon>Pseudomonadota</taxon>
        <taxon>Alphaproteobacteria</taxon>
        <taxon>Rhodobacterales</taxon>
        <taxon>Roseobacteraceae</taxon>
        <taxon>Salipiger</taxon>
    </lineage>
</organism>
<dbReference type="Pfam" id="PF02342">
    <property type="entry name" value="TerD"/>
    <property type="match status" value="1"/>
</dbReference>
<keyword evidence="2" id="KW-0778">Tellurium resistance</keyword>
<proteinExistence type="inferred from homology"/>
<evidence type="ECO:0000313" key="4">
    <source>
        <dbReference type="EMBL" id="SDJ54013.1"/>
    </source>
</evidence>
<dbReference type="InterPro" id="IPR003325">
    <property type="entry name" value="TerD"/>
</dbReference>
<accession>A0A1G8UJL0</accession>
<dbReference type="OrthoDB" id="570928at2"/>
<gene>
    <name evidence="4" type="ORF">SAMN04487993_104311</name>
</gene>
<name>A0A1G8UJL0_9RHOB</name>
<comment type="similarity">
    <text evidence="1">Belongs to the CAPAB/TerDEXZ family.</text>
</comment>
<evidence type="ECO:0000313" key="5">
    <source>
        <dbReference type="Proteomes" id="UP000199093"/>
    </source>
</evidence>
<dbReference type="Gene3D" id="2.60.60.30">
    <property type="entry name" value="sav2460 like domains"/>
    <property type="match status" value="1"/>
</dbReference>
<dbReference type="Proteomes" id="UP000199093">
    <property type="component" value="Unassembled WGS sequence"/>
</dbReference>
<reference evidence="4 5" key="1">
    <citation type="submission" date="2016-10" db="EMBL/GenBank/DDBJ databases">
        <authorList>
            <person name="de Groot N.N."/>
        </authorList>
    </citation>
    <scope>NUCLEOTIDE SEQUENCE [LARGE SCALE GENOMIC DNA]</scope>
    <source>
        <strain evidence="4 5">DSM 26424</strain>
    </source>
</reference>
<dbReference type="InterPro" id="IPR051324">
    <property type="entry name" value="Stress/Tellurium_Resist"/>
</dbReference>
<dbReference type="STRING" id="555512.SAMN04487993_104311"/>